<name>A0A0F7L452_9VIRU</name>
<reference evidence="1" key="2">
    <citation type="submission" date="2015-03" db="EMBL/GenBank/DDBJ databases">
        <authorList>
            <person name="Chow C.-E.T."/>
            <person name="Winget D.M."/>
            <person name="White R.A.III."/>
            <person name="Hallam S.J."/>
            <person name="Suttle C.A."/>
        </authorList>
    </citation>
    <scope>NUCLEOTIDE SEQUENCE</scope>
    <source>
        <strain evidence="1">H4084972</strain>
    </source>
</reference>
<reference evidence="1" key="1">
    <citation type="journal article" date="2015" name="Front. Microbiol.">
        <title>Combining genomic sequencing methods to explore viral diversity and reveal potential virus-host interactions.</title>
        <authorList>
            <person name="Chow C.E."/>
            <person name="Winget D.M."/>
            <person name="White R.A.III."/>
            <person name="Hallam S.J."/>
            <person name="Suttle C.A."/>
        </authorList>
    </citation>
    <scope>NUCLEOTIDE SEQUENCE</scope>
    <source>
        <strain evidence="1">H4084972</strain>
    </source>
</reference>
<sequence>MAYALAGFNPIGGQSRAGVAPMVWSYTSTDAIATIVTDGYFNSLRDDLEANDMIVVVSSSGGTVAFTLIFVATAPKSPLATDVTISALDINAA</sequence>
<proteinExistence type="predicted"/>
<protein>
    <submittedName>
        <fullName evidence="1">Uncharacterized protein</fullName>
    </submittedName>
</protein>
<evidence type="ECO:0000313" key="1">
    <source>
        <dbReference type="EMBL" id="AKH47349.1"/>
    </source>
</evidence>
<accession>A0A0F7L452</accession>
<organism evidence="1">
    <name type="scientific">uncultured marine virus</name>
    <dbReference type="NCBI Taxonomy" id="186617"/>
    <lineage>
        <taxon>Viruses</taxon>
        <taxon>environmental samples</taxon>
    </lineage>
</organism>
<dbReference type="EMBL" id="KR029592">
    <property type="protein sequence ID" value="AKH47349.1"/>
    <property type="molecule type" value="Genomic_DNA"/>
</dbReference>